<evidence type="ECO:0000259" key="1">
    <source>
        <dbReference type="Pfam" id="PF14742"/>
    </source>
</evidence>
<protein>
    <recommendedName>
        <fullName evidence="5">Amylo-alpha-1,6-glucosidase</fullName>
    </recommendedName>
</protein>
<dbReference type="InterPro" id="IPR054491">
    <property type="entry name" value="MGH1-like_GH"/>
</dbReference>
<evidence type="ECO:0000313" key="3">
    <source>
        <dbReference type="EMBL" id="MBA8809198.1"/>
    </source>
</evidence>
<accession>A0A7W3JAB5</accession>
<dbReference type="Pfam" id="PF14742">
    <property type="entry name" value="GDE_N_bis"/>
    <property type="match status" value="1"/>
</dbReference>
<organism evidence="3 4">
    <name type="scientific">Promicromonospora sukumoe</name>
    <dbReference type="NCBI Taxonomy" id="88382"/>
    <lineage>
        <taxon>Bacteria</taxon>
        <taxon>Bacillati</taxon>
        <taxon>Actinomycetota</taxon>
        <taxon>Actinomycetes</taxon>
        <taxon>Micrococcales</taxon>
        <taxon>Promicromonosporaceae</taxon>
        <taxon>Promicromonospora</taxon>
    </lineage>
</organism>
<reference evidence="3 4" key="1">
    <citation type="submission" date="2020-07" db="EMBL/GenBank/DDBJ databases">
        <title>Sequencing the genomes of 1000 actinobacteria strains.</title>
        <authorList>
            <person name="Klenk H.-P."/>
        </authorList>
    </citation>
    <scope>NUCLEOTIDE SEQUENCE [LARGE SCALE GENOMIC DNA]</scope>
    <source>
        <strain evidence="3 4">DSM 44121</strain>
    </source>
</reference>
<gene>
    <name evidence="3" type="ORF">FHX71_003140</name>
</gene>
<dbReference type="InterPro" id="IPR032856">
    <property type="entry name" value="GDE_N_bis"/>
</dbReference>
<evidence type="ECO:0000259" key="2">
    <source>
        <dbReference type="Pfam" id="PF22422"/>
    </source>
</evidence>
<dbReference type="SUPFAM" id="SSF48208">
    <property type="entry name" value="Six-hairpin glycosidases"/>
    <property type="match status" value="1"/>
</dbReference>
<evidence type="ECO:0008006" key="5">
    <source>
        <dbReference type="Google" id="ProtNLM"/>
    </source>
</evidence>
<dbReference type="GO" id="GO:0005975">
    <property type="term" value="P:carbohydrate metabolic process"/>
    <property type="evidence" value="ECO:0007669"/>
    <property type="project" value="InterPro"/>
</dbReference>
<dbReference type="Pfam" id="PF22422">
    <property type="entry name" value="MGH1-like_GH"/>
    <property type="match status" value="1"/>
</dbReference>
<dbReference type="RefSeq" id="WP_182617887.1">
    <property type="nucleotide sequence ID" value="NZ_BAAATF010000003.1"/>
</dbReference>
<evidence type="ECO:0000313" key="4">
    <source>
        <dbReference type="Proteomes" id="UP000540568"/>
    </source>
</evidence>
<dbReference type="InterPro" id="IPR008928">
    <property type="entry name" value="6-hairpin_glycosidase_sf"/>
</dbReference>
<comment type="caution">
    <text evidence="3">The sequence shown here is derived from an EMBL/GenBank/DDBJ whole genome shotgun (WGS) entry which is preliminary data.</text>
</comment>
<dbReference type="EMBL" id="JACGWV010000001">
    <property type="protein sequence ID" value="MBA8809198.1"/>
    <property type="molecule type" value="Genomic_DNA"/>
</dbReference>
<feature type="domain" description="Putative glycogen debranching enzyme N-terminal" evidence="1">
    <location>
        <begin position="32"/>
        <end position="218"/>
    </location>
</feature>
<name>A0A7W3JAB5_9MICO</name>
<dbReference type="Gene3D" id="1.50.10.10">
    <property type="match status" value="1"/>
</dbReference>
<dbReference type="Proteomes" id="UP000540568">
    <property type="component" value="Unassembled WGS sequence"/>
</dbReference>
<sequence length="679" mass="70672">MTPSTTPSTTPSPQPAQPLQPLLSDAVIALRAPTQVWSGRDGDLGAAPIDGVYHGDVRHVRGLVLECAESAVEYITVAPDSASHVVFGGLLRGADDTTPDPKVRLVRDRRVADGSLAETWTVASHLTAPTRVTLRLRLRPDFATLHEVKAGLAGGADASGTGTSPAVTVAEGSATARSGGASFTLTADGATVTVGTDGEIEAVWALDVPARGEAQAAWSLALQDDTMVVRGASGDWLSSGSTVGTSGITLPDGADPRLGRWLDTALDDLDALRLTLPGHPGDEFFAAGAPWFFTLFGRDAIWAARLALPLDVRVAASTLRVLARLQGAADDAETAQEPGKILHELRATPLEIPGEGVVLPPLYYGSVDSTPLWVCLLADAWRAGMPDDEVAALLPTLRGALTWLVEHGDSDGDGFLDYIDRTGRGLANQGWKDSGDSIQWRDGALADGPIALCEVQGYAYEAALAGADLLEAFDPDSSGTAASGTTTSDHLRPAALRAWAADLRTRFAASYWVETPEGRYPAVALDRDKRPVDTLTSNIGHLLGTGILDPAEEEHVAGLLLGPTMSTGFGIRTMSTGAAGYWPLSYHGGSVWTHDTAIAVHGMHRAGLAGQARQAVDGLLAAAEGFEYRVPELHGGDPATRAGVPTPYPAACRPQAWSAAAAITCLAVSSTSAVDAVVG</sequence>
<proteinExistence type="predicted"/>
<dbReference type="AlphaFoldDB" id="A0A7W3JAB5"/>
<keyword evidence="4" id="KW-1185">Reference proteome</keyword>
<dbReference type="InterPro" id="IPR012341">
    <property type="entry name" value="6hp_glycosidase-like_sf"/>
</dbReference>
<feature type="domain" description="Mannosylglycerate hydrolase MGH1-like glycoside hydrolase" evidence="2">
    <location>
        <begin position="372"/>
        <end position="623"/>
    </location>
</feature>